<name>A0ABU4VFC6_9ACTN</name>
<keyword evidence="8" id="KW-1185">Reference proteome</keyword>
<dbReference type="RefSeq" id="WP_319952668.1">
    <property type="nucleotide sequence ID" value="NZ_JAXAVX010000001.1"/>
</dbReference>
<evidence type="ECO:0000256" key="2">
    <source>
        <dbReference type="ARBA" id="ARBA00022692"/>
    </source>
</evidence>
<evidence type="ECO:0000313" key="8">
    <source>
        <dbReference type="Proteomes" id="UP001277761"/>
    </source>
</evidence>
<comment type="subcellular location">
    <subcellularLocation>
        <location evidence="1">Membrane</location>
        <topology evidence="1">Multi-pass membrane protein</topology>
    </subcellularLocation>
</comment>
<feature type="transmembrane region" description="Helical" evidence="5">
    <location>
        <begin position="21"/>
        <end position="40"/>
    </location>
</feature>
<evidence type="ECO:0000256" key="4">
    <source>
        <dbReference type="ARBA" id="ARBA00023136"/>
    </source>
</evidence>
<proteinExistence type="predicted"/>
<feature type="transmembrane region" description="Helical" evidence="5">
    <location>
        <begin position="219"/>
        <end position="243"/>
    </location>
</feature>
<keyword evidence="2 5" id="KW-0812">Transmembrane</keyword>
<evidence type="ECO:0000313" key="7">
    <source>
        <dbReference type="EMBL" id="MDX8150522.1"/>
    </source>
</evidence>
<dbReference type="EMBL" id="JAXAVX010000001">
    <property type="protein sequence ID" value="MDX8150522.1"/>
    <property type="molecule type" value="Genomic_DNA"/>
</dbReference>
<protein>
    <submittedName>
        <fullName evidence="7">ABC transporter permease</fullName>
    </submittedName>
</protein>
<evidence type="ECO:0000256" key="1">
    <source>
        <dbReference type="ARBA" id="ARBA00004141"/>
    </source>
</evidence>
<keyword evidence="4 5" id="KW-0472">Membrane</keyword>
<sequence length="361" mass="38438">MNARRLWLILRKDLVDAIRDGRVLVALLIPIGLGLFYSLAFPDEEPRPSAKVVVVGAADAGRVAERLPEDVGRAIELTVERTADEAAARQRIADDDVDLAILVPDGLLRQAREGRSPPLRVLALSDASPTAFAVADLLPATVGKLTDRPPAVEVQSATVARNTANAVDAMGLRRYFAVAAVAMLLGMVGLLVTPIILAEELDKRTLEALLLAARGSEVLAAKALVGVIYGSVATAGTVLLTRLEPERPLLFALGALGSGLSLIGFGLWLAYLFRSPDKLNTWMGLLLFPILLPAFLVSTDLSPVVDGIFQALPMTQGMRLMVDGSQGSDVFGSHLLAVGVLLVWTVAGFAFLARMLQRRGI</sequence>
<feature type="transmembrane region" description="Helical" evidence="5">
    <location>
        <begin position="331"/>
        <end position="353"/>
    </location>
</feature>
<evidence type="ECO:0000259" key="6">
    <source>
        <dbReference type="Pfam" id="PF12698"/>
    </source>
</evidence>
<evidence type="ECO:0000256" key="3">
    <source>
        <dbReference type="ARBA" id="ARBA00022989"/>
    </source>
</evidence>
<dbReference type="PANTHER" id="PTHR43471:SF3">
    <property type="entry name" value="ABC TRANSPORTER PERMEASE PROTEIN NATB"/>
    <property type="match status" value="1"/>
</dbReference>
<dbReference type="InterPro" id="IPR013525">
    <property type="entry name" value="ABC2_TM"/>
</dbReference>
<feature type="transmembrane region" description="Helical" evidence="5">
    <location>
        <begin position="285"/>
        <end position="311"/>
    </location>
</feature>
<feature type="transmembrane region" description="Helical" evidence="5">
    <location>
        <begin position="175"/>
        <end position="198"/>
    </location>
</feature>
<feature type="domain" description="ABC-2 type transporter transmembrane" evidence="6">
    <location>
        <begin position="24"/>
        <end position="350"/>
    </location>
</feature>
<evidence type="ECO:0000256" key="5">
    <source>
        <dbReference type="SAM" id="Phobius"/>
    </source>
</evidence>
<dbReference type="Pfam" id="PF12698">
    <property type="entry name" value="ABC2_membrane_3"/>
    <property type="match status" value="1"/>
</dbReference>
<reference evidence="7 8" key="1">
    <citation type="submission" date="2023-11" db="EMBL/GenBank/DDBJ databases">
        <authorList>
            <person name="Xu M."/>
            <person name="Jiang T."/>
        </authorList>
    </citation>
    <scope>NUCLEOTIDE SEQUENCE [LARGE SCALE GENOMIC DNA]</scope>
    <source>
        <strain evidence="7 8">SD</strain>
    </source>
</reference>
<comment type="caution">
    <text evidence="7">The sequence shown here is derived from an EMBL/GenBank/DDBJ whole genome shotgun (WGS) entry which is preliminary data.</text>
</comment>
<accession>A0ABU4VFC6</accession>
<organism evidence="7 8">
    <name type="scientific">Patulibacter brassicae</name>
    <dbReference type="NCBI Taxonomy" id="1705717"/>
    <lineage>
        <taxon>Bacteria</taxon>
        <taxon>Bacillati</taxon>
        <taxon>Actinomycetota</taxon>
        <taxon>Thermoleophilia</taxon>
        <taxon>Solirubrobacterales</taxon>
        <taxon>Patulibacteraceae</taxon>
        <taxon>Patulibacter</taxon>
    </lineage>
</organism>
<dbReference type="PANTHER" id="PTHR43471">
    <property type="entry name" value="ABC TRANSPORTER PERMEASE"/>
    <property type="match status" value="1"/>
</dbReference>
<feature type="transmembrane region" description="Helical" evidence="5">
    <location>
        <begin position="249"/>
        <end position="273"/>
    </location>
</feature>
<keyword evidence="3 5" id="KW-1133">Transmembrane helix</keyword>
<dbReference type="Proteomes" id="UP001277761">
    <property type="component" value="Unassembled WGS sequence"/>
</dbReference>
<gene>
    <name evidence="7" type="ORF">SK069_02865</name>
</gene>